<evidence type="ECO:0000313" key="1">
    <source>
        <dbReference type="EMBL" id="KFK23249.1"/>
    </source>
</evidence>
<proteinExistence type="predicted"/>
<evidence type="ECO:0000313" key="2">
    <source>
        <dbReference type="Proteomes" id="UP000029120"/>
    </source>
</evidence>
<dbReference type="Proteomes" id="UP000029120">
    <property type="component" value="Unassembled WGS sequence"/>
</dbReference>
<name>A0A087G047_ARAAL</name>
<dbReference type="AlphaFoldDB" id="A0A087G047"/>
<protein>
    <submittedName>
        <fullName evidence="1">Uncharacterized protein</fullName>
    </submittedName>
</protein>
<accession>A0A087G047</accession>
<dbReference type="EMBL" id="KL980985">
    <property type="protein sequence ID" value="KFK23249.1"/>
    <property type="molecule type" value="Genomic_DNA"/>
</dbReference>
<gene>
    <name evidence="1" type="ORF">AALP_AAs66174U000100</name>
</gene>
<sequence>MGWPTQTMEHTESMTEFLVNHYFDQLRDISLFLSQTSLPSLPRAHVGEKRHRKH</sequence>
<organism evidence="1 2">
    <name type="scientific">Arabis alpina</name>
    <name type="common">Alpine rock-cress</name>
    <dbReference type="NCBI Taxonomy" id="50452"/>
    <lineage>
        <taxon>Eukaryota</taxon>
        <taxon>Viridiplantae</taxon>
        <taxon>Streptophyta</taxon>
        <taxon>Embryophyta</taxon>
        <taxon>Tracheophyta</taxon>
        <taxon>Spermatophyta</taxon>
        <taxon>Magnoliopsida</taxon>
        <taxon>eudicotyledons</taxon>
        <taxon>Gunneridae</taxon>
        <taxon>Pentapetalae</taxon>
        <taxon>rosids</taxon>
        <taxon>malvids</taxon>
        <taxon>Brassicales</taxon>
        <taxon>Brassicaceae</taxon>
        <taxon>Arabideae</taxon>
        <taxon>Arabis</taxon>
    </lineage>
</organism>
<dbReference type="Gramene" id="KFK23249">
    <property type="protein sequence ID" value="KFK23249"/>
    <property type="gene ID" value="AALP_AAs66174U000100"/>
</dbReference>
<keyword evidence="2" id="KW-1185">Reference proteome</keyword>
<reference evidence="2" key="1">
    <citation type="journal article" date="2015" name="Nat. Plants">
        <title>Genome expansion of Arabis alpina linked with retrotransposition and reduced symmetric DNA methylation.</title>
        <authorList>
            <person name="Willing E.M."/>
            <person name="Rawat V."/>
            <person name="Mandakova T."/>
            <person name="Maumus F."/>
            <person name="James G.V."/>
            <person name="Nordstroem K.J."/>
            <person name="Becker C."/>
            <person name="Warthmann N."/>
            <person name="Chica C."/>
            <person name="Szarzynska B."/>
            <person name="Zytnicki M."/>
            <person name="Albani M.C."/>
            <person name="Kiefer C."/>
            <person name="Bergonzi S."/>
            <person name="Castaings L."/>
            <person name="Mateos J.L."/>
            <person name="Berns M.C."/>
            <person name="Bujdoso N."/>
            <person name="Piofczyk T."/>
            <person name="de Lorenzo L."/>
            <person name="Barrero-Sicilia C."/>
            <person name="Mateos I."/>
            <person name="Piednoel M."/>
            <person name="Hagmann J."/>
            <person name="Chen-Min-Tao R."/>
            <person name="Iglesias-Fernandez R."/>
            <person name="Schuster S.C."/>
            <person name="Alonso-Blanco C."/>
            <person name="Roudier F."/>
            <person name="Carbonero P."/>
            <person name="Paz-Ares J."/>
            <person name="Davis S.J."/>
            <person name="Pecinka A."/>
            <person name="Quesneville H."/>
            <person name="Colot V."/>
            <person name="Lysak M.A."/>
            <person name="Weigel D."/>
            <person name="Coupland G."/>
            <person name="Schneeberger K."/>
        </authorList>
    </citation>
    <scope>NUCLEOTIDE SEQUENCE [LARGE SCALE GENOMIC DNA]</scope>
    <source>
        <strain evidence="2">cv. Pajares</strain>
    </source>
</reference>